<keyword evidence="2" id="KW-1185">Reference proteome</keyword>
<protein>
    <submittedName>
        <fullName evidence="1">Uncharacterized protein</fullName>
    </submittedName>
</protein>
<gene>
    <name evidence="1" type="ORF">GCM10023149_43090</name>
</gene>
<organism evidence="1 2">
    <name type="scientific">Mucilaginibacter gynuensis</name>
    <dbReference type="NCBI Taxonomy" id="1302236"/>
    <lineage>
        <taxon>Bacteria</taxon>
        <taxon>Pseudomonadati</taxon>
        <taxon>Bacteroidota</taxon>
        <taxon>Sphingobacteriia</taxon>
        <taxon>Sphingobacteriales</taxon>
        <taxon>Sphingobacteriaceae</taxon>
        <taxon>Mucilaginibacter</taxon>
    </lineage>
</organism>
<name>A0ABP8H7K4_9SPHI</name>
<reference evidence="2" key="1">
    <citation type="journal article" date="2019" name="Int. J. Syst. Evol. Microbiol.">
        <title>The Global Catalogue of Microorganisms (GCM) 10K type strain sequencing project: providing services to taxonomists for standard genome sequencing and annotation.</title>
        <authorList>
            <consortium name="The Broad Institute Genomics Platform"/>
            <consortium name="The Broad Institute Genome Sequencing Center for Infectious Disease"/>
            <person name="Wu L."/>
            <person name="Ma J."/>
        </authorList>
    </citation>
    <scope>NUCLEOTIDE SEQUENCE [LARGE SCALE GENOMIC DNA]</scope>
    <source>
        <strain evidence="2">JCM 17705</strain>
    </source>
</reference>
<accession>A0ABP8H7K4</accession>
<evidence type="ECO:0000313" key="2">
    <source>
        <dbReference type="Proteomes" id="UP001500582"/>
    </source>
</evidence>
<comment type="caution">
    <text evidence="1">The sequence shown here is derived from an EMBL/GenBank/DDBJ whole genome shotgun (WGS) entry which is preliminary data.</text>
</comment>
<dbReference type="EMBL" id="BAABFT010000015">
    <property type="protein sequence ID" value="GAA4335217.1"/>
    <property type="molecule type" value="Genomic_DNA"/>
</dbReference>
<dbReference type="RefSeq" id="WP_345213251.1">
    <property type="nucleotide sequence ID" value="NZ_BAABFT010000015.1"/>
</dbReference>
<proteinExistence type="predicted"/>
<evidence type="ECO:0000313" key="1">
    <source>
        <dbReference type="EMBL" id="GAA4335217.1"/>
    </source>
</evidence>
<sequence>MPKYFDITLIAEQFEKSQTVIGDCLNSLGIYHGIKDETYFKGKIILFNYIENETLSFDEICISIEDLVFHQETFKYEIGMLTSLVTSVINCIEEVQFALCSYELNGYLLSEINKIEDINDTLLSKFPIVYKHDRYSKSIDMSINYTAQNLI</sequence>
<dbReference type="Proteomes" id="UP001500582">
    <property type="component" value="Unassembled WGS sequence"/>
</dbReference>